<dbReference type="Gene3D" id="1.10.1900.10">
    <property type="entry name" value="c-terminal domain of poly(a) binding protein"/>
    <property type="match status" value="1"/>
</dbReference>
<feature type="transmembrane region" description="Helical" evidence="1">
    <location>
        <begin position="90"/>
        <end position="116"/>
    </location>
</feature>
<reference evidence="2" key="1">
    <citation type="submission" date="2020-09" db="EMBL/GenBank/DDBJ databases">
        <title>A novel bacterium of genus Hazenella, isolated from South China Sea.</title>
        <authorList>
            <person name="Huang H."/>
            <person name="Mo K."/>
            <person name="Hu Y."/>
        </authorList>
    </citation>
    <scope>NUCLEOTIDE SEQUENCE</scope>
    <source>
        <strain evidence="2">IB182357</strain>
    </source>
</reference>
<evidence type="ECO:0000313" key="3">
    <source>
        <dbReference type="Proteomes" id="UP000661691"/>
    </source>
</evidence>
<dbReference type="EMBL" id="JACXAH010000008">
    <property type="protein sequence ID" value="MBD1372243.1"/>
    <property type="molecule type" value="Genomic_DNA"/>
</dbReference>
<keyword evidence="1" id="KW-0472">Membrane</keyword>
<evidence type="ECO:0000256" key="1">
    <source>
        <dbReference type="SAM" id="Phobius"/>
    </source>
</evidence>
<dbReference type="SUPFAM" id="SSF158560">
    <property type="entry name" value="BH3980-like"/>
    <property type="match status" value="1"/>
</dbReference>
<dbReference type="PANTHER" id="PTHR41307">
    <property type="entry name" value="MEMBRANE PROTEIN-RELATED"/>
    <property type="match status" value="1"/>
</dbReference>
<keyword evidence="1" id="KW-1133">Transmembrane helix</keyword>
<dbReference type="Pfam" id="PF06570">
    <property type="entry name" value="DUF1129"/>
    <property type="match status" value="1"/>
</dbReference>
<dbReference type="PANTHER" id="PTHR41307:SF1">
    <property type="entry name" value="MEMBRANE PROTEIN"/>
    <property type="match status" value="1"/>
</dbReference>
<protein>
    <submittedName>
        <fullName evidence="2">DUF1129 family protein</fullName>
    </submittedName>
</protein>
<keyword evidence="3" id="KW-1185">Reference proteome</keyword>
<dbReference type="InterPro" id="IPR009214">
    <property type="entry name" value="DUF1129"/>
</dbReference>
<name>A0A926NF28_9BACL</name>
<keyword evidence="1" id="KW-0812">Transmembrane</keyword>
<feature type="transmembrane region" description="Helical" evidence="1">
    <location>
        <begin position="123"/>
        <end position="143"/>
    </location>
</feature>
<dbReference type="RefSeq" id="WP_191141909.1">
    <property type="nucleotide sequence ID" value="NZ_JACXAH010000008.1"/>
</dbReference>
<accession>A0A926NF28</accession>
<gene>
    <name evidence="2" type="ORF">IC620_07680</name>
</gene>
<proteinExistence type="predicted"/>
<evidence type="ECO:0000313" key="2">
    <source>
        <dbReference type="EMBL" id="MBD1372243.1"/>
    </source>
</evidence>
<feature type="transmembrane region" description="Helical" evidence="1">
    <location>
        <begin position="163"/>
        <end position="187"/>
    </location>
</feature>
<dbReference type="Proteomes" id="UP000661691">
    <property type="component" value="Unassembled WGS sequence"/>
</dbReference>
<feature type="transmembrane region" description="Helical" evidence="1">
    <location>
        <begin position="199"/>
        <end position="218"/>
    </location>
</feature>
<dbReference type="AlphaFoldDB" id="A0A926NF28"/>
<comment type="caution">
    <text evidence="2">The sequence shown here is derived from an EMBL/GenBank/DDBJ whole genome shotgun (WGS) entry which is preliminary data.</text>
</comment>
<sequence length="219" mass="24854">MNIKQMIQLNNQLRKKLTPENEAYYGEMIVYMRTSPILQKKSEGVLLELLNHLIEAQNQGKSAEEVFGDNPIQYCKEIVSTLPNPPKSSIFFVGLWFIFYLESINLFIGSLSAWLFKSSFVDISVLSSLISTLLIMIATWLVLRFLNLSSFQPEKRLLHEVLLGIFVITALLIIIGLPLITTSFATIDITFQIKPITSFITAVILFLVAQFGIVRYAFP</sequence>
<organism evidence="2 3">
    <name type="scientific">Polycladospora coralii</name>
    <dbReference type="NCBI Taxonomy" id="2771432"/>
    <lineage>
        <taxon>Bacteria</taxon>
        <taxon>Bacillati</taxon>
        <taxon>Bacillota</taxon>
        <taxon>Bacilli</taxon>
        <taxon>Bacillales</taxon>
        <taxon>Thermoactinomycetaceae</taxon>
        <taxon>Polycladospora</taxon>
    </lineage>
</organism>